<dbReference type="EMBL" id="ML120427">
    <property type="protein sequence ID" value="RPA95295.1"/>
    <property type="molecule type" value="Genomic_DNA"/>
</dbReference>
<dbReference type="SUPFAM" id="SSF47095">
    <property type="entry name" value="HMG-box"/>
    <property type="match status" value="2"/>
</dbReference>
<feature type="compositionally biased region" description="Low complexity" evidence="1">
    <location>
        <begin position="81"/>
        <end position="92"/>
    </location>
</feature>
<evidence type="ECO:0000256" key="1">
    <source>
        <dbReference type="SAM" id="MobiDB-lite"/>
    </source>
</evidence>
<evidence type="ECO:0008006" key="4">
    <source>
        <dbReference type="Google" id="ProtNLM"/>
    </source>
</evidence>
<dbReference type="Gene3D" id="1.10.30.10">
    <property type="entry name" value="High mobility group box domain"/>
    <property type="match status" value="2"/>
</dbReference>
<feature type="region of interest" description="Disordered" evidence="1">
    <location>
        <begin position="51"/>
        <end position="115"/>
    </location>
</feature>
<name>A0A3N4JAP8_9PEZI</name>
<reference evidence="2 3" key="1">
    <citation type="journal article" date="2018" name="Nat. Ecol. Evol.">
        <title>Pezizomycetes genomes reveal the molecular basis of ectomycorrhizal truffle lifestyle.</title>
        <authorList>
            <person name="Murat C."/>
            <person name="Payen T."/>
            <person name="Noel B."/>
            <person name="Kuo A."/>
            <person name="Morin E."/>
            <person name="Chen J."/>
            <person name="Kohler A."/>
            <person name="Krizsan K."/>
            <person name="Balestrini R."/>
            <person name="Da Silva C."/>
            <person name="Montanini B."/>
            <person name="Hainaut M."/>
            <person name="Levati E."/>
            <person name="Barry K.W."/>
            <person name="Belfiori B."/>
            <person name="Cichocki N."/>
            <person name="Clum A."/>
            <person name="Dockter R.B."/>
            <person name="Fauchery L."/>
            <person name="Guy J."/>
            <person name="Iotti M."/>
            <person name="Le Tacon F."/>
            <person name="Lindquist E.A."/>
            <person name="Lipzen A."/>
            <person name="Malagnac F."/>
            <person name="Mello A."/>
            <person name="Molinier V."/>
            <person name="Miyauchi S."/>
            <person name="Poulain J."/>
            <person name="Riccioni C."/>
            <person name="Rubini A."/>
            <person name="Sitrit Y."/>
            <person name="Splivallo R."/>
            <person name="Traeger S."/>
            <person name="Wang M."/>
            <person name="Zifcakova L."/>
            <person name="Wipf D."/>
            <person name="Zambonelli A."/>
            <person name="Paolocci F."/>
            <person name="Nowrousian M."/>
            <person name="Ottonello S."/>
            <person name="Baldrian P."/>
            <person name="Spatafora J.W."/>
            <person name="Henrissat B."/>
            <person name="Nagy L.G."/>
            <person name="Aury J.M."/>
            <person name="Wincker P."/>
            <person name="Grigoriev I.V."/>
            <person name="Bonfante P."/>
            <person name="Martin F.M."/>
        </authorList>
    </citation>
    <scope>NUCLEOTIDE SEQUENCE [LARGE SCALE GENOMIC DNA]</scope>
    <source>
        <strain evidence="2 3">120613-1</strain>
    </source>
</reference>
<evidence type="ECO:0000313" key="2">
    <source>
        <dbReference type="EMBL" id="RPA95295.1"/>
    </source>
</evidence>
<gene>
    <name evidence="2" type="ORF">L873DRAFT_1812970</name>
</gene>
<dbReference type="STRING" id="1336337.A0A3N4JAP8"/>
<dbReference type="InterPro" id="IPR036910">
    <property type="entry name" value="HMG_box_dom_sf"/>
</dbReference>
<protein>
    <recommendedName>
        <fullName evidence="4">HMG box domain-containing protein</fullName>
    </recommendedName>
</protein>
<organism evidence="2 3">
    <name type="scientific">Choiromyces venosus 120613-1</name>
    <dbReference type="NCBI Taxonomy" id="1336337"/>
    <lineage>
        <taxon>Eukaryota</taxon>
        <taxon>Fungi</taxon>
        <taxon>Dikarya</taxon>
        <taxon>Ascomycota</taxon>
        <taxon>Pezizomycotina</taxon>
        <taxon>Pezizomycetes</taxon>
        <taxon>Pezizales</taxon>
        <taxon>Tuberaceae</taxon>
        <taxon>Choiromyces</taxon>
    </lineage>
</organism>
<dbReference type="AlphaFoldDB" id="A0A3N4JAP8"/>
<feature type="compositionally biased region" description="Basic residues" evidence="1">
    <location>
        <begin position="66"/>
        <end position="80"/>
    </location>
</feature>
<accession>A0A3N4JAP8</accession>
<dbReference type="OrthoDB" id="1919336at2759"/>
<evidence type="ECO:0000313" key="3">
    <source>
        <dbReference type="Proteomes" id="UP000276215"/>
    </source>
</evidence>
<feature type="compositionally biased region" description="Basic residues" evidence="1">
    <location>
        <begin position="93"/>
        <end position="102"/>
    </location>
</feature>
<sequence length="302" mass="33350">MAMSFGRVLARNILTLTKSNPLPLCRIHAINRFIDNPLRAAAIGIRFGSTKASPEAKTTKASPKAKTTKAVKKPITKKTVGKATSKTTTAKKPVVKKTVKKPAPKEKSVKSLTPEQLKRVKKRTLKERILDAPKVPSSNGYSTFVSLEGATVGTEAAEKWKTLTPEQQQEFHQKARLLRDVGLQEYGKWVRGLDPKEVYSANKARKHLKRLGVKKITQISDPRIPKRPTPITAAFLRDQWKAGAFLNPDGTKMGCVAAMRASRDAFAKLTAAEKKAYEDQHAIERDAYKKAVSEVLGDVSKL</sequence>
<proteinExistence type="predicted"/>
<keyword evidence="3" id="KW-1185">Reference proteome</keyword>
<dbReference type="Proteomes" id="UP000276215">
    <property type="component" value="Unassembled WGS sequence"/>
</dbReference>